<feature type="compositionally biased region" description="Low complexity" evidence="1">
    <location>
        <begin position="36"/>
        <end position="49"/>
    </location>
</feature>
<dbReference type="RefSeq" id="WP_009155838.1">
    <property type="nucleotide sequence ID" value="NZ_CM001439.1"/>
</dbReference>
<feature type="chain" id="PRO_5039469445" description="Secreted protein" evidence="2">
    <location>
        <begin position="28"/>
        <end position="148"/>
    </location>
</feature>
<dbReference type="AlphaFoldDB" id="H5X7W0"/>
<evidence type="ECO:0000256" key="2">
    <source>
        <dbReference type="SAM" id="SignalP"/>
    </source>
</evidence>
<gene>
    <name evidence="3" type="ORF">SacmaDRAFT_4272</name>
</gene>
<evidence type="ECO:0000313" key="3">
    <source>
        <dbReference type="EMBL" id="EHR52460.1"/>
    </source>
</evidence>
<keyword evidence="2" id="KW-0732">Signal</keyword>
<accession>H5X7W0</accession>
<feature type="signal peptide" evidence="2">
    <location>
        <begin position="1"/>
        <end position="27"/>
    </location>
</feature>
<name>H5X7W0_9PSEU</name>
<organism evidence="3 4">
    <name type="scientific">Saccharomonospora marina XMU15</name>
    <dbReference type="NCBI Taxonomy" id="882083"/>
    <lineage>
        <taxon>Bacteria</taxon>
        <taxon>Bacillati</taxon>
        <taxon>Actinomycetota</taxon>
        <taxon>Actinomycetes</taxon>
        <taxon>Pseudonocardiales</taxon>
        <taxon>Pseudonocardiaceae</taxon>
        <taxon>Saccharomonospora</taxon>
    </lineage>
</organism>
<evidence type="ECO:0008006" key="5">
    <source>
        <dbReference type="Google" id="ProtNLM"/>
    </source>
</evidence>
<feature type="region of interest" description="Disordered" evidence="1">
    <location>
        <begin position="29"/>
        <end position="49"/>
    </location>
</feature>
<sequence length="148" mass="15209">MRGKLRGLVVVALFAGTLVGASQAALAQADPPPLDDSPIASSSASDDPATLASQDVSVYAYDSANQLRGSGHFTAHGEHLYACDERSDGSGVTAYLYWNGATRASVGDSNGAASGCGHRNLGIAENTTVWLAVCVEGLGCTDWYRGEA</sequence>
<dbReference type="EMBL" id="CM001439">
    <property type="protein sequence ID" value="EHR52460.1"/>
    <property type="molecule type" value="Genomic_DNA"/>
</dbReference>
<reference evidence="3 4" key="1">
    <citation type="journal article" date="2012" name="Stand. Genomic Sci.">
        <title>Genome sequence of the ocean sediment bacterium Saccharomonospora marina type strain (XMU15(T)).</title>
        <authorList>
            <person name="Klenk H.P."/>
            <person name="Lu M."/>
            <person name="Lucas S."/>
            <person name="Lapidus A."/>
            <person name="Copeland A."/>
            <person name="Pitluck S."/>
            <person name="Goodwin L.A."/>
            <person name="Han C."/>
            <person name="Tapia R."/>
            <person name="Brambilla E.M."/>
            <person name="Potter G."/>
            <person name="Land M."/>
            <person name="Ivanova N."/>
            <person name="Rohde M."/>
            <person name="Goker M."/>
            <person name="Detter J.C."/>
            <person name="Li W.J."/>
            <person name="Kyrpides N.C."/>
            <person name="Woyke T."/>
        </authorList>
    </citation>
    <scope>NUCLEOTIDE SEQUENCE [LARGE SCALE GENOMIC DNA]</scope>
    <source>
        <strain evidence="3 4">XMU15</strain>
    </source>
</reference>
<keyword evidence="4" id="KW-1185">Reference proteome</keyword>
<evidence type="ECO:0000256" key="1">
    <source>
        <dbReference type="SAM" id="MobiDB-lite"/>
    </source>
</evidence>
<evidence type="ECO:0000313" key="4">
    <source>
        <dbReference type="Proteomes" id="UP000004926"/>
    </source>
</evidence>
<proteinExistence type="predicted"/>
<dbReference type="HOGENOM" id="CLU_1757503_0_0_11"/>
<dbReference type="OrthoDB" id="3638704at2"/>
<protein>
    <recommendedName>
        <fullName evidence="5">Secreted protein</fullName>
    </recommendedName>
</protein>
<dbReference type="Proteomes" id="UP000004926">
    <property type="component" value="Chromosome"/>
</dbReference>